<name>A0AA38Q106_9AGAR</name>
<feature type="compositionally biased region" description="Polar residues" evidence="1">
    <location>
        <begin position="262"/>
        <end position="275"/>
    </location>
</feature>
<sequence length="871" mass="96107">MRHYVGSGSQASPIFIDDDEIEEEELSVVGGQLLDREPFAIPRSKSAVSHHSQRRTHKSSAQSVEKHESMDRDSQERQAGENALKTRKRKREQYDLPDVATTSGLMHSLPPAPSFPAPKSKRTKRQERVSSWSGNQAIHHQVFDDAAFDVDPLPLDPLDPDTYSPISLLDASIPSVPMPGDIATLSVQTSSFPSSEWVNSMVKAAHPPDIQNLPSNPWNDFVDSNTSRSWLPDLEQPPTWPSRPFSSIPSAILSKKSVHNAPATSSKKPPFTNTIGMPYAKDPEGKRGEFKISSNTVVDSKPHVIYPHSPDPSRSLIMDQLPKVSRTVQWLKSWTQDACGTQPVFLAIDSSSAKALVEFSTIDQAEKAWSSPKLGKGLSSLSPTALKGKQRVDLIKVWWYRSPSPELMFTRKELEEGEIEDDEYTVDGRKESKKEKRARLARMVKDEKQKELVNSLVKSRGHSNMPPSIGSPDSMVGHTYALNTKPPPPPAPLSSVINSPPLAPISLLIASHNDSFTQLEYHLPSTAAQPDIRDIDNRLSEGPLTAHHHPGRISTMDIGISPSSGKQNDENDTESSFLAVQSPPLTSSPLLEENLMSARQSSVRRNSPILTAVHPVLHPNSPSSVVQTISQRSSAVKRPSLARQKELERRIALSKQEIELKKASAGELSDTGMQSSVEQTSSLISLTSLNSFQHPLPSFESRSEPQSDKQAMEVHLRRLVLASQKKKSSDSDPFPFMSETIIGHDKPLRIDSDVSVPPDLVPSDDSSETRTPSTTAGTVYDDLAVSFIEESIKASKSTFLSLAPPASAVKPQPSRLELAARREQLEYQIADTKRLMGLLSQTTTKQARDNIMTQIRERNRCVGYITFSVFL</sequence>
<feature type="region of interest" description="Disordered" evidence="1">
    <location>
        <begin position="538"/>
        <end position="576"/>
    </location>
</feature>
<protein>
    <submittedName>
        <fullName evidence="2">Uncharacterized protein</fullName>
    </submittedName>
</protein>
<comment type="caution">
    <text evidence="2">The sequence shown here is derived from an EMBL/GenBank/DDBJ whole genome shotgun (WGS) entry which is preliminary data.</text>
</comment>
<feature type="region of interest" description="Disordered" evidence="1">
    <location>
        <begin position="748"/>
        <end position="775"/>
    </location>
</feature>
<feature type="compositionally biased region" description="Basic and acidic residues" evidence="1">
    <location>
        <begin position="64"/>
        <end position="79"/>
    </location>
</feature>
<feature type="region of interest" description="Disordered" evidence="1">
    <location>
        <begin position="259"/>
        <end position="287"/>
    </location>
</feature>
<evidence type="ECO:0000256" key="1">
    <source>
        <dbReference type="SAM" id="MobiDB-lite"/>
    </source>
</evidence>
<reference evidence="2" key="1">
    <citation type="submission" date="2022-08" db="EMBL/GenBank/DDBJ databases">
        <authorList>
            <consortium name="DOE Joint Genome Institute"/>
            <person name="Min B."/>
            <person name="Riley R."/>
            <person name="Sierra-Patev S."/>
            <person name="Naranjo-Ortiz M."/>
            <person name="Looney B."/>
            <person name="Konkel Z."/>
            <person name="Slot J.C."/>
            <person name="Sakamoto Y."/>
            <person name="Steenwyk J.L."/>
            <person name="Rokas A."/>
            <person name="Carro J."/>
            <person name="Camarero S."/>
            <person name="Ferreira P."/>
            <person name="Molpeceres G."/>
            <person name="Ruiz-Duenas F.J."/>
            <person name="Serrano A."/>
            <person name="Henrissat B."/>
            <person name="Drula E."/>
            <person name="Hughes K.W."/>
            <person name="Mata J.L."/>
            <person name="Ishikawa N.K."/>
            <person name="Vargas-Isla R."/>
            <person name="Ushijima S."/>
            <person name="Smith C.A."/>
            <person name="Ahrendt S."/>
            <person name="Andreopoulos W."/>
            <person name="He G."/>
            <person name="Labutti K."/>
            <person name="Lipzen A."/>
            <person name="Ng V."/>
            <person name="Sandor L."/>
            <person name="Barry K."/>
            <person name="Martinez A.T."/>
            <person name="Xiao Y."/>
            <person name="Gibbons J.G."/>
            <person name="Terashima K."/>
            <person name="Hibbett D.S."/>
            <person name="Grigoriev I.V."/>
        </authorList>
    </citation>
    <scope>NUCLEOTIDE SEQUENCE</scope>
    <source>
        <strain evidence="2">TFB7829</strain>
    </source>
</reference>
<evidence type="ECO:0000313" key="3">
    <source>
        <dbReference type="Proteomes" id="UP001163850"/>
    </source>
</evidence>
<feature type="compositionally biased region" description="Polar residues" evidence="1">
    <location>
        <begin position="620"/>
        <end position="634"/>
    </location>
</feature>
<dbReference type="Proteomes" id="UP001163850">
    <property type="component" value="Unassembled WGS sequence"/>
</dbReference>
<evidence type="ECO:0000313" key="2">
    <source>
        <dbReference type="EMBL" id="KAJ3985260.1"/>
    </source>
</evidence>
<proteinExistence type="predicted"/>
<organism evidence="2 3">
    <name type="scientific">Lentinula detonsa</name>
    <dbReference type="NCBI Taxonomy" id="2804962"/>
    <lineage>
        <taxon>Eukaryota</taxon>
        <taxon>Fungi</taxon>
        <taxon>Dikarya</taxon>
        <taxon>Basidiomycota</taxon>
        <taxon>Agaricomycotina</taxon>
        <taxon>Agaricomycetes</taxon>
        <taxon>Agaricomycetidae</taxon>
        <taxon>Agaricales</taxon>
        <taxon>Marasmiineae</taxon>
        <taxon>Omphalotaceae</taxon>
        <taxon>Lentinula</taxon>
    </lineage>
</organism>
<feature type="region of interest" description="Disordered" evidence="1">
    <location>
        <begin position="32"/>
        <end position="134"/>
    </location>
</feature>
<dbReference type="EMBL" id="MU801966">
    <property type="protein sequence ID" value="KAJ3985260.1"/>
    <property type="molecule type" value="Genomic_DNA"/>
</dbReference>
<accession>A0AA38Q106</accession>
<dbReference type="AlphaFoldDB" id="A0AA38Q106"/>
<feature type="region of interest" description="Disordered" evidence="1">
    <location>
        <begin position="614"/>
        <end position="643"/>
    </location>
</feature>
<gene>
    <name evidence="2" type="ORF">F5890DRAFT_1511118</name>
</gene>